<dbReference type="Proteomes" id="UP000019089">
    <property type="component" value="Chromosome"/>
</dbReference>
<gene>
    <name evidence="1" type="ORF">N018_06830</name>
</gene>
<organism evidence="1 2">
    <name type="scientific">Pseudomonas syringae CC1557</name>
    <dbReference type="NCBI Taxonomy" id="1357279"/>
    <lineage>
        <taxon>Bacteria</taxon>
        <taxon>Pseudomonadati</taxon>
        <taxon>Pseudomonadota</taxon>
        <taxon>Gammaproteobacteria</taxon>
        <taxon>Pseudomonadales</taxon>
        <taxon>Pseudomonadaceae</taxon>
        <taxon>Pseudomonas</taxon>
        <taxon>Pseudomonas syringae</taxon>
    </lineage>
</organism>
<evidence type="ECO:0000313" key="1">
    <source>
        <dbReference type="EMBL" id="AHG43517.1"/>
    </source>
</evidence>
<dbReference type="AlphaFoldDB" id="W0MYL3"/>
<evidence type="ECO:0000313" key="2">
    <source>
        <dbReference type="Proteomes" id="UP000019089"/>
    </source>
</evidence>
<sequence>MQPHTWQVLIVEDDQRLAELTCDYLQNNGLSVTIERSDALAEARINALLRRRKAPQVPR</sequence>
<dbReference type="HOGENOM" id="CLU_210408_0_0_6"/>
<dbReference type="SUPFAM" id="SSF52172">
    <property type="entry name" value="CheY-like"/>
    <property type="match status" value="1"/>
</dbReference>
<proteinExistence type="predicted"/>
<name>W0MYL3_PSESX</name>
<protein>
    <recommendedName>
        <fullName evidence="3">Response regulatory domain-containing protein</fullName>
    </recommendedName>
</protein>
<accession>W0MYL3</accession>
<dbReference type="InterPro" id="IPR011006">
    <property type="entry name" value="CheY-like_superfamily"/>
</dbReference>
<evidence type="ECO:0008006" key="3">
    <source>
        <dbReference type="Google" id="ProtNLM"/>
    </source>
</evidence>
<reference evidence="1 2" key="1">
    <citation type="submission" date="2013-12" db="EMBL/GenBank/DDBJ databases">
        <title>Interactions Between Genome Architecture and Virulence Genes in Pseudomonas syringae, strain CC1557 as a model.</title>
        <authorList>
            <person name="Baltrus D."/>
            <person name="Hockett K."/>
            <person name="Karlsrud E."/>
            <person name="Dougherty K."/>
            <person name="Nishimura M."/>
        </authorList>
    </citation>
    <scope>NUCLEOTIDE SEQUENCE [LARGE SCALE GENOMIC DNA]</scope>
    <source>
        <strain evidence="1 2">CC1557</strain>
    </source>
</reference>
<dbReference type="KEGG" id="psyr:N018_06830"/>
<dbReference type="EMBL" id="CP007014">
    <property type="protein sequence ID" value="AHG43517.1"/>
    <property type="molecule type" value="Genomic_DNA"/>
</dbReference>
<dbReference type="STRING" id="1357279.N018_06830"/>